<evidence type="ECO:0000256" key="1">
    <source>
        <dbReference type="SAM" id="MobiDB-lite"/>
    </source>
</evidence>
<proteinExistence type="predicted"/>
<evidence type="ECO:0000313" key="3">
    <source>
        <dbReference type="Proteomes" id="UP001061298"/>
    </source>
</evidence>
<protein>
    <recommendedName>
        <fullName evidence="4">YwqJ-like deaminase</fullName>
    </recommendedName>
</protein>
<keyword evidence="3" id="KW-1185">Reference proteome</keyword>
<accession>A0ABY6E1U0</accession>
<feature type="compositionally biased region" description="Basic and acidic residues" evidence="1">
    <location>
        <begin position="63"/>
        <end position="74"/>
    </location>
</feature>
<dbReference type="Proteomes" id="UP001061298">
    <property type="component" value="Chromosome"/>
</dbReference>
<sequence>MTALERGALVYDPATRKVGEYQDRSGPYAMLRPVGGGREWQADPAALRPATQRERLSAGVRAANERARAADDTSRPPLPVRGCATCEELAARRETARAEYDGSTETDANVLLRRHHNQEHRA</sequence>
<reference evidence="2" key="1">
    <citation type="submission" date="2022-10" db="EMBL/GenBank/DDBJ databases">
        <authorList>
            <person name="Mo P."/>
        </authorList>
    </citation>
    <scope>NUCLEOTIDE SEQUENCE</scope>
    <source>
        <strain evidence="2">HUAS 13-4</strain>
    </source>
</reference>
<organism evidence="2 3">
    <name type="scientific">Streptomyces cynarae</name>
    <dbReference type="NCBI Taxonomy" id="2981134"/>
    <lineage>
        <taxon>Bacteria</taxon>
        <taxon>Bacillati</taxon>
        <taxon>Actinomycetota</taxon>
        <taxon>Actinomycetes</taxon>
        <taxon>Kitasatosporales</taxon>
        <taxon>Streptomycetaceae</taxon>
        <taxon>Streptomyces</taxon>
    </lineage>
</organism>
<dbReference type="EMBL" id="CP106793">
    <property type="protein sequence ID" value="UXY20630.1"/>
    <property type="molecule type" value="Genomic_DNA"/>
</dbReference>
<feature type="region of interest" description="Disordered" evidence="1">
    <location>
        <begin position="95"/>
        <end position="122"/>
    </location>
</feature>
<feature type="compositionally biased region" description="Basic residues" evidence="1">
    <location>
        <begin position="112"/>
        <end position="122"/>
    </location>
</feature>
<gene>
    <name evidence="2" type="ORF">N8I84_19345</name>
</gene>
<name>A0ABY6E1U0_9ACTN</name>
<feature type="region of interest" description="Disordered" evidence="1">
    <location>
        <begin position="46"/>
        <end position="81"/>
    </location>
</feature>
<dbReference type="RefSeq" id="WP_263230704.1">
    <property type="nucleotide sequence ID" value="NZ_CP106793.1"/>
</dbReference>
<evidence type="ECO:0008006" key="4">
    <source>
        <dbReference type="Google" id="ProtNLM"/>
    </source>
</evidence>
<evidence type="ECO:0000313" key="2">
    <source>
        <dbReference type="EMBL" id="UXY20630.1"/>
    </source>
</evidence>